<dbReference type="PROSITE" id="PS00674">
    <property type="entry name" value="AAA"/>
    <property type="match status" value="1"/>
</dbReference>
<dbReference type="InterPro" id="IPR027417">
    <property type="entry name" value="P-loop_NTPase"/>
</dbReference>
<dbReference type="PANTHER" id="PTHR23070">
    <property type="entry name" value="BCS1 AAA-TYPE ATPASE"/>
    <property type="match status" value="1"/>
</dbReference>
<dbReference type="GO" id="GO:0016887">
    <property type="term" value="F:ATP hydrolysis activity"/>
    <property type="evidence" value="ECO:0007669"/>
    <property type="project" value="InterPro"/>
</dbReference>
<dbReference type="InterPro" id="IPR003960">
    <property type="entry name" value="ATPase_AAA_CS"/>
</dbReference>
<proteinExistence type="predicted"/>
<gene>
    <name evidence="1" type="ORF">PMAYCL1PPCAC_19949</name>
</gene>
<dbReference type="Gene3D" id="3.40.50.300">
    <property type="entry name" value="P-loop containing nucleotide triphosphate hydrolases"/>
    <property type="match status" value="1"/>
</dbReference>
<feature type="non-terminal residue" evidence="1">
    <location>
        <position position="1"/>
    </location>
</feature>
<dbReference type="AlphaFoldDB" id="A0AAN5I2X7"/>
<name>A0AAN5I2X7_9BILA</name>
<dbReference type="SUPFAM" id="SSF52540">
    <property type="entry name" value="P-loop containing nucleoside triphosphate hydrolases"/>
    <property type="match status" value="1"/>
</dbReference>
<dbReference type="Proteomes" id="UP001328107">
    <property type="component" value="Unassembled WGS sequence"/>
</dbReference>
<reference evidence="2" key="1">
    <citation type="submission" date="2022-10" db="EMBL/GenBank/DDBJ databases">
        <title>Genome assembly of Pristionchus species.</title>
        <authorList>
            <person name="Yoshida K."/>
            <person name="Sommer R.J."/>
        </authorList>
    </citation>
    <scope>NUCLEOTIDE SEQUENCE [LARGE SCALE GENOMIC DNA]</scope>
    <source>
        <strain evidence="2">RS5460</strain>
    </source>
</reference>
<protein>
    <recommendedName>
        <fullName evidence="3">ATPase AAA-type core domain-containing protein</fullName>
    </recommendedName>
</protein>
<keyword evidence="2" id="KW-1185">Reference proteome</keyword>
<feature type="non-terminal residue" evidence="1">
    <location>
        <position position="83"/>
    </location>
</feature>
<comment type="caution">
    <text evidence="1">The sequence shown here is derived from an EMBL/GenBank/DDBJ whole genome shotgun (WGS) entry which is preliminary data.</text>
</comment>
<evidence type="ECO:0000313" key="2">
    <source>
        <dbReference type="Proteomes" id="UP001328107"/>
    </source>
</evidence>
<dbReference type="InterPro" id="IPR050747">
    <property type="entry name" value="Mitochondrial_chaperone_BCS1"/>
</dbReference>
<dbReference type="GO" id="GO:0005524">
    <property type="term" value="F:ATP binding"/>
    <property type="evidence" value="ECO:0007669"/>
    <property type="project" value="InterPro"/>
</dbReference>
<accession>A0AAN5I2X7</accession>
<evidence type="ECO:0000313" key="1">
    <source>
        <dbReference type="EMBL" id="GMR49754.1"/>
    </source>
</evidence>
<sequence>DGIGSMEERILFMTTNYKERLDAALIRPGRIDHRELLDYADEQMLGELFSRFYKLDDMRLREKFVAECRTVMVSKPITMAVAR</sequence>
<evidence type="ECO:0008006" key="3">
    <source>
        <dbReference type="Google" id="ProtNLM"/>
    </source>
</evidence>
<organism evidence="1 2">
    <name type="scientific">Pristionchus mayeri</name>
    <dbReference type="NCBI Taxonomy" id="1317129"/>
    <lineage>
        <taxon>Eukaryota</taxon>
        <taxon>Metazoa</taxon>
        <taxon>Ecdysozoa</taxon>
        <taxon>Nematoda</taxon>
        <taxon>Chromadorea</taxon>
        <taxon>Rhabditida</taxon>
        <taxon>Rhabditina</taxon>
        <taxon>Diplogasteromorpha</taxon>
        <taxon>Diplogasteroidea</taxon>
        <taxon>Neodiplogasteridae</taxon>
        <taxon>Pristionchus</taxon>
    </lineage>
</organism>
<dbReference type="EMBL" id="BTRK01000004">
    <property type="protein sequence ID" value="GMR49754.1"/>
    <property type="molecule type" value="Genomic_DNA"/>
</dbReference>